<proteinExistence type="predicted"/>
<dbReference type="EMBL" id="CAUJNA010002012">
    <property type="protein sequence ID" value="CAJ1390144.1"/>
    <property type="molecule type" value="Genomic_DNA"/>
</dbReference>
<protein>
    <submittedName>
        <fullName evidence="2">Uncharacterized protein</fullName>
    </submittedName>
</protein>
<name>A0AA36IM40_9DINO</name>
<dbReference type="Proteomes" id="UP001178507">
    <property type="component" value="Unassembled WGS sequence"/>
</dbReference>
<reference evidence="2" key="1">
    <citation type="submission" date="2023-08" db="EMBL/GenBank/DDBJ databases">
        <authorList>
            <person name="Chen Y."/>
            <person name="Shah S."/>
            <person name="Dougan E. K."/>
            <person name="Thang M."/>
            <person name="Chan C."/>
        </authorList>
    </citation>
    <scope>NUCLEOTIDE SEQUENCE</scope>
</reference>
<dbReference type="AlphaFoldDB" id="A0AA36IM40"/>
<sequence length="252" mass="28047">MDHVVPKATIRLVEEGRFYLDETATTIMLKFLPPRLVSDVLLHTMDEVAQNKYDFFFFPRSRQRRTRNIDMCFVNFVDHASAVRAGEHLSKVLEPDWIAVCQAGVQGFLPNVAFFVMKSGYDALWQDNAPMIFQAGQKISTTEAFASGLISQEKLWECLRGLRQRQEVKTPSRNKVWEVEVRQPTLHGSSGSSNGTHAKDALTSSSTDSDPAKGEGASNSLVSHRFAVESVEELGLQLAQILATCGELVVSL</sequence>
<evidence type="ECO:0000313" key="3">
    <source>
        <dbReference type="Proteomes" id="UP001178507"/>
    </source>
</evidence>
<feature type="compositionally biased region" description="Polar residues" evidence="1">
    <location>
        <begin position="186"/>
        <end position="209"/>
    </location>
</feature>
<comment type="caution">
    <text evidence="2">The sequence shown here is derived from an EMBL/GenBank/DDBJ whole genome shotgun (WGS) entry which is preliminary data.</text>
</comment>
<organism evidence="2 3">
    <name type="scientific">Effrenium voratum</name>
    <dbReference type="NCBI Taxonomy" id="2562239"/>
    <lineage>
        <taxon>Eukaryota</taxon>
        <taxon>Sar</taxon>
        <taxon>Alveolata</taxon>
        <taxon>Dinophyceae</taxon>
        <taxon>Suessiales</taxon>
        <taxon>Symbiodiniaceae</taxon>
        <taxon>Effrenium</taxon>
    </lineage>
</organism>
<gene>
    <name evidence="2" type="ORF">EVOR1521_LOCUS15638</name>
</gene>
<evidence type="ECO:0000313" key="2">
    <source>
        <dbReference type="EMBL" id="CAJ1390144.1"/>
    </source>
</evidence>
<keyword evidence="3" id="KW-1185">Reference proteome</keyword>
<accession>A0AA36IM40</accession>
<evidence type="ECO:0000256" key="1">
    <source>
        <dbReference type="SAM" id="MobiDB-lite"/>
    </source>
</evidence>
<feature type="region of interest" description="Disordered" evidence="1">
    <location>
        <begin position="180"/>
        <end position="219"/>
    </location>
</feature>